<organism evidence="1">
    <name type="scientific">marine metagenome</name>
    <dbReference type="NCBI Taxonomy" id="408172"/>
    <lineage>
        <taxon>unclassified sequences</taxon>
        <taxon>metagenomes</taxon>
        <taxon>ecological metagenomes</taxon>
    </lineage>
</organism>
<gene>
    <name evidence="1" type="ORF">METZ01_LOCUS164489</name>
</gene>
<protein>
    <submittedName>
        <fullName evidence="1">Uncharacterized protein</fullName>
    </submittedName>
</protein>
<proteinExistence type="predicted"/>
<sequence length="187" mass="20928">MATPDWQTTLPSNLNYLSPVNFDLLINKLPNTRYFCVGATLPNINFSEAALDTKLAISSYVVGDKITFDPLNVRFIVDEDMENYKEIFNWIMALGPGIDAEDFRDLTGVTKSSSGFDTRTGDMKKMYSDSTLIINTSSNNPNIEFTFEDCFPTSLGAITLATDTTEVEYVVADMTLRYTLFKIKTST</sequence>
<evidence type="ECO:0000313" key="1">
    <source>
        <dbReference type="EMBL" id="SVB11635.1"/>
    </source>
</evidence>
<accession>A0A382BCV0</accession>
<dbReference type="AlphaFoldDB" id="A0A382BCV0"/>
<reference evidence="1" key="1">
    <citation type="submission" date="2018-05" db="EMBL/GenBank/DDBJ databases">
        <authorList>
            <person name="Lanie J.A."/>
            <person name="Ng W.-L."/>
            <person name="Kazmierczak K.M."/>
            <person name="Andrzejewski T.M."/>
            <person name="Davidsen T.M."/>
            <person name="Wayne K.J."/>
            <person name="Tettelin H."/>
            <person name="Glass J.I."/>
            <person name="Rusch D."/>
            <person name="Podicherti R."/>
            <person name="Tsui H.-C.T."/>
            <person name="Winkler M.E."/>
        </authorList>
    </citation>
    <scope>NUCLEOTIDE SEQUENCE</scope>
</reference>
<name>A0A382BCV0_9ZZZZ</name>
<dbReference type="EMBL" id="UINC01029240">
    <property type="protein sequence ID" value="SVB11635.1"/>
    <property type="molecule type" value="Genomic_DNA"/>
</dbReference>